<gene>
    <name evidence="1" type="ORF">POCULU_LOCUS9968</name>
</gene>
<accession>A0A9N9DT41</accession>
<protein>
    <submittedName>
        <fullName evidence="1">6296_t:CDS:1</fullName>
    </submittedName>
</protein>
<dbReference type="Proteomes" id="UP000789572">
    <property type="component" value="Unassembled WGS sequence"/>
</dbReference>
<feature type="non-terminal residue" evidence="1">
    <location>
        <position position="1"/>
    </location>
</feature>
<evidence type="ECO:0000313" key="1">
    <source>
        <dbReference type="EMBL" id="CAG8651395.1"/>
    </source>
</evidence>
<organism evidence="1 2">
    <name type="scientific">Paraglomus occultum</name>
    <dbReference type="NCBI Taxonomy" id="144539"/>
    <lineage>
        <taxon>Eukaryota</taxon>
        <taxon>Fungi</taxon>
        <taxon>Fungi incertae sedis</taxon>
        <taxon>Mucoromycota</taxon>
        <taxon>Glomeromycotina</taxon>
        <taxon>Glomeromycetes</taxon>
        <taxon>Paraglomerales</taxon>
        <taxon>Paraglomeraceae</taxon>
        <taxon>Paraglomus</taxon>
    </lineage>
</organism>
<dbReference type="EMBL" id="CAJVPJ010004376">
    <property type="protein sequence ID" value="CAG8651395.1"/>
    <property type="molecule type" value="Genomic_DNA"/>
</dbReference>
<evidence type="ECO:0000313" key="2">
    <source>
        <dbReference type="Proteomes" id="UP000789572"/>
    </source>
</evidence>
<dbReference type="AlphaFoldDB" id="A0A9N9DT41"/>
<reference evidence="1" key="1">
    <citation type="submission" date="2021-06" db="EMBL/GenBank/DDBJ databases">
        <authorList>
            <person name="Kallberg Y."/>
            <person name="Tangrot J."/>
            <person name="Rosling A."/>
        </authorList>
    </citation>
    <scope>NUCLEOTIDE SEQUENCE</scope>
    <source>
        <strain evidence="1">IA702</strain>
    </source>
</reference>
<comment type="caution">
    <text evidence="1">The sequence shown here is derived from an EMBL/GenBank/DDBJ whole genome shotgun (WGS) entry which is preliminary data.</text>
</comment>
<sequence>NENDETNTTVLSNNSATCTQHLSESDEGKLYIIDGVIQAVYEGVTVDLKTNDILDIIKKWQKHKKVKNSFILYHNHALVAQKLEYKRKMFHDGSFQFYVSAFASKTWKEKTESAKKAIKVLTAKINGYIELNHTLGV</sequence>
<proteinExistence type="predicted"/>
<name>A0A9N9DT41_9GLOM</name>
<keyword evidence="2" id="KW-1185">Reference proteome</keyword>